<dbReference type="InterPro" id="IPR027417">
    <property type="entry name" value="P-loop_NTPase"/>
</dbReference>
<gene>
    <name evidence="3" type="ORF">HMPREF3182_00797</name>
</gene>
<dbReference type="PATRIC" id="fig|1588748.3.peg.761"/>
<dbReference type="PANTHER" id="PTHR32182">
    <property type="entry name" value="DNA REPLICATION AND REPAIR PROTEIN RECF"/>
    <property type="match status" value="1"/>
</dbReference>
<dbReference type="AlphaFoldDB" id="A0A134CH94"/>
<evidence type="ECO:0000259" key="2">
    <source>
        <dbReference type="Pfam" id="PF13166"/>
    </source>
</evidence>
<evidence type="ECO:0000256" key="1">
    <source>
        <dbReference type="SAM" id="Coils"/>
    </source>
</evidence>
<keyword evidence="1" id="KW-0175">Coiled coil</keyword>
<evidence type="ECO:0000313" key="4">
    <source>
        <dbReference type="Proteomes" id="UP000070160"/>
    </source>
</evidence>
<reference evidence="4" key="1">
    <citation type="submission" date="2016-01" db="EMBL/GenBank/DDBJ databases">
        <authorList>
            <person name="Mitreva M."/>
            <person name="Pepin K.H."/>
            <person name="Mihindukulasuriya K.A."/>
            <person name="Fulton R."/>
            <person name="Fronick C."/>
            <person name="O'Laughlin M."/>
            <person name="Miner T."/>
            <person name="Herter B."/>
            <person name="Rosa B.A."/>
            <person name="Cordes M."/>
            <person name="Tomlinson C."/>
            <person name="Wollam A."/>
            <person name="Palsikar V.B."/>
            <person name="Mardis E.R."/>
            <person name="Wilson R.K."/>
        </authorList>
    </citation>
    <scope>NUCLEOTIDE SEQUENCE [LARGE SCALE GENOMIC DNA]</scope>
    <source>
        <strain evidence="4">KA00182</strain>
    </source>
</reference>
<organism evidence="3 4">
    <name type="scientific">Megasphaera hutchinsoni</name>
    <dbReference type="NCBI Taxonomy" id="1588748"/>
    <lineage>
        <taxon>Bacteria</taxon>
        <taxon>Bacillati</taxon>
        <taxon>Bacillota</taxon>
        <taxon>Negativicutes</taxon>
        <taxon>Veillonellales</taxon>
        <taxon>Veillonellaceae</taxon>
        <taxon>Megasphaera</taxon>
    </lineage>
</organism>
<name>A0A134CH94_9FIRM</name>
<dbReference type="Proteomes" id="UP000070160">
    <property type="component" value="Unassembled WGS sequence"/>
</dbReference>
<feature type="domain" description="Protein CR006 P-loop" evidence="2">
    <location>
        <begin position="27"/>
        <end position="745"/>
    </location>
</feature>
<dbReference type="SUPFAM" id="SSF52540">
    <property type="entry name" value="P-loop containing nucleoside triphosphate hydrolases"/>
    <property type="match status" value="1"/>
</dbReference>
<keyword evidence="4" id="KW-1185">Reference proteome</keyword>
<sequence>MKKIPASIQSIRIDAATYKLNPVTITPTFINFFYGNNGSGKSTIAETLKSSNGVTWSNNVATQDCKLHVYNADYIKANLANYDNLPGVFTFNEENIQIQNQINTLTKQKEDLLKENSSLLTIKNDKTSELQKVAVSFQEACWSKTYNIRNDFKQTVTGKLKKTIFTKEVLKNSSSVNHDLNKLKSLYDTAYSKNAVAFQKFTVIDDTAILDNIANLDLIAKKIISSSDTPFSNFIKAMNSTAWIKQGMERYHIASKGKCPFCQQQLPASFEDDIKACFDEQFEKETHAISSLQAEYNDSATTLFVPISKIPESNISDAEIALYKDKLSALKGVIASNLELIAKKQQDYGIAYQLEPTKPLLDDLAKMITNFNQSIAEHNTIVSTKPAKQNECKKQVWELISYQLKDEIKSYNTSIATLNKELKNACQQYQNNALQIEDIERKIAILLKNTVNTRDSIESINRLLKDSGFQGFYLQEKVNTPNVYEVIRNDGSIASNLSEGEKNFIAFLYFYHQIKGSATPEEKNPNKIVIIDDPVSSMDSGTLFIVSALIREMICVCENNVQPTDAYVKDRYIKQLFILTHNTYFHQEITYDRVKDYQFVNFYLVYKNDNKSSVRLCEKQNPEIPSEMMNYNPVQNSYTALWEEYKILEAPIPLINVIRRILEYYFLQLCGYDGTTLRDVILKQNKEKFICTDKNDNNDYSAYQLASSMLSYIQTKSSLGITDGINYVDNCVDVSQTKETFKKIFTLMNQSQHYEMMMNKS</sequence>
<evidence type="ECO:0000313" key="3">
    <source>
        <dbReference type="EMBL" id="KXB91575.1"/>
    </source>
</evidence>
<comment type="caution">
    <text evidence="3">The sequence shown here is derived from an EMBL/GenBank/DDBJ whole genome shotgun (WGS) entry which is preliminary data.</text>
</comment>
<accession>A0A134CH94</accession>
<dbReference type="RefSeq" id="WP_062485527.1">
    <property type="nucleotide sequence ID" value="NZ_KQ960941.1"/>
</dbReference>
<dbReference type="PANTHER" id="PTHR32182:SF22">
    <property type="entry name" value="ATP-DEPENDENT ENDONUCLEASE, OLD FAMILY-RELATED"/>
    <property type="match status" value="1"/>
</dbReference>
<dbReference type="InterPro" id="IPR026866">
    <property type="entry name" value="CR006_AAA"/>
</dbReference>
<protein>
    <recommendedName>
        <fullName evidence="2">Protein CR006 P-loop domain-containing protein</fullName>
    </recommendedName>
</protein>
<dbReference type="Gene3D" id="3.40.50.300">
    <property type="entry name" value="P-loop containing nucleotide triphosphate hydrolases"/>
    <property type="match status" value="1"/>
</dbReference>
<dbReference type="GO" id="GO:0006302">
    <property type="term" value="P:double-strand break repair"/>
    <property type="evidence" value="ECO:0007669"/>
    <property type="project" value="TreeGrafter"/>
</dbReference>
<dbReference type="STRING" id="1588748.HMPREF3182_00797"/>
<feature type="coiled-coil region" evidence="1">
    <location>
        <begin position="408"/>
        <end position="442"/>
    </location>
</feature>
<dbReference type="EMBL" id="LSDT01000029">
    <property type="protein sequence ID" value="KXB91575.1"/>
    <property type="molecule type" value="Genomic_DNA"/>
</dbReference>
<proteinExistence type="predicted"/>
<dbReference type="GO" id="GO:0000731">
    <property type="term" value="P:DNA synthesis involved in DNA repair"/>
    <property type="evidence" value="ECO:0007669"/>
    <property type="project" value="TreeGrafter"/>
</dbReference>
<dbReference type="Pfam" id="PF13166">
    <property type="entry name" value="AAA_13"/>
    <property type="match status" value="1"/>
</dbReference>